<dbReference type="EMBL" id="WTYU01000002">
    <property type="protein sequence ID" value="MXP15564.1"/>
    <property type="molecule type" value="Genomic_DNA"/>
</dbReference>
<evidence type="ECO:0000313" key="4">
    <source>
        <dbReference type="Proteomes" id="UP000473531"/>
    </source>
</evidence>
<dbReference type="Gene3D" id="1.10.101.10">
    <property type="entry name" value="PGBD-like superfamily/PGBD"/>
    <property type="match status" value="1"/>
</dbReference>
<gene>
    <name evidence="3" type="ORF">GRI44_12460</name>
</gene>
<accession>A0A6L7GJS4</accession>
<keyword evidence="4" id="KW-1185">Reference proteome</keyword>
<dbReference type="RefSeq" id="WP_160602066.1">
    <property type="nucleotide sequence ID" value="NZ_WTYU01000002.1"/>
</dbReference>
<protein>
    <recommendedName>
        <fullName evidence="2">Peptidoglycan binding-like domain-containing protein</fullName>
    </recommendedName>
</protein>
<comment type="caution">
    <text evidence="3">The sequence shown here is derived from an EMBL/GenBank/DDBJ whole genome shotgun (WGS) entry which is preliminary data.</text>
</comment>
<evidence type="ECO:0000313" key="3">
    <source>
        <dbReference type="EMBL" id="MXP15564.1"/>
    </source>
</evidence>
<feature type="domain" description="Peptidoglycan binding-like" evidence="2">
    <location>
        <begin position="144"/>
        <end position="190"/>
    </location>
</feature>
<feature type="chain" id="PRO_5026867036" description="Peptidoglycan binding-like domain-containing protein" evidence="1">
    <location>
        <begin position="21"/>
        <end position="196"/>
    </location>
</feature>
<dbReference type="InterPro" id="IPR036366">
    <property type="entry name" value="PGBDSf"/>
</dbReference>
<evidence type="ECO:0000256" key="1">
    <source>
        <dbReference type="SAM" id="SignalP"/>
    </source>
</evidence>
<dbReference type="Pfam" id="PF01471">
    <property type="entry name" value="PG_binding_1"/>
    <property type="match status" value="1"/>
</dbReference>
<feature type="signal peptide" evidence="1">
    <location>
        <begin position="1"/>
        <end position="20"/>
    </location>
</feature>
<dbReference type="OrthoDB" id="6507154at2"/>
<dbReference type="InterPro" id="IPR036365">
    <property type="entry name" value="PGBD-like_sf"/>
</dbReference>
<dbReference type="AlphaFoldDB" id="A0A6L7GJS4"/>
<dbReference type="InterPro" id="IPR002477">
    <property type="entry name" value="Peptidoglycan-bd-like"/>
</dbReference>
<organism evidence="3 4">
    <name type="scientific">Allopontixanthobacter confluentis</name>
    <dbReference type="NCBI Taxonomy" id="1849021"/>
    <lineage>
        <taxon>Bacteria</taxon>
        <taxon>Pseudomonadati</taxon>
        <taxon>Pseudomonadota</taxon>
        <taxon>Alphaproteobacteria</taxon>
        <taxon>Sphingomonadales</taxon>
        <taxon>Erythrobacteraceae</taxon>
        <taxon>Allopontixanthobacter</taxon>
    </lineage>
</organism>
<evidence type="ECO:0000259" key="2">
    <source>
        <dbReference type="Pfam" id="PF01471"/>
    </source>
</evidence>
<dbReference type="Proteomes" id="UP000473531">
    <property type="component" value="Unassembled WGS sequence"/>
</dbReference>
<proteinExistence type="predicted"/>
<name>A0A6L7GJS4_9SPHN</name>
<keyword evidence="1" id="KW-0732">Signal</keyword>
<dbReference type="SUPFAM" id="SSF47090">
    <property type="entry name" value="PGBD-like"/>
    <property type="match status" value="1"/>
</dbReference>
<reference evidence="3 4" key="1">
    <citation type="submission" date="2019-12" db="EMBL/GenBank/DDBJ databases">
        <title>Genomic-based taxomic classification of the family Erythrobacteraceae.</title>
        <authorList>
            <person name="Xu L."/>
        </authorList>
    </citation>
    <scope>NUCLEOTIDE SEQUENCE [LARGE SCALE GENOMIC DNA]</scope>
    <source>
        <strain evidence="3 4">KCTC 52259</strain>
    </source>
</reference>
<sequence>MKKSMLAAMAATFIASAANAAEPHDNSFAVEGAGRFDCAAFLTARQDKSSAEYQRLIGFVEGYLSAANRYEPNTFDLTPWHNAAAFDIILNSHCTQHAQDTVVSVVQRMVTGLRPVRVAQFSPLVEVGDAKHRAFVYEAILRRSQAALKVKGLYKGEETGKFTPEMRNALAAFQKQHSLDATGVPDPATLWTLLNP</sequence>